<keyword evidence="6" id="KW-0788">Thiol protease</keyword>
<dbReference type="PATRIC" id="fig|796937.3.peg.1426"/>
<dbReference type="SUPFAM" id="SSF90123">
    <property type="entry name" value="ABC transporter transmembrane region"/>
    <property type="match status" value="1"/>
</dbReference>
<dbReference type="HOGENOM" id="CLU_000604_95_6_9"/>
<feature type="domain" description="Peptidase C39" evidence="13">
    <location>
        <begin position="2"/>
        <end position="125"/>
    </location>
</feature>
<dbReference type="InterPro" id="IPR036640">
    <property type="entry name" value="ABC1_TM_sf"/>
</dbReference>
<dbReference type="GO" id="GO:0030256">
    <property type="term" value="C:type I protein secretion system complex"/>
    <property type="evidence" value="ECO:0007669"/>
    <property type="project" value="InterPro"/>
</dbReference>
<dbReference type="InterPro" id="IPR039421">
    <property type="entry name" value="Type_1_exporter"/>
</dbReference>
<dbReference type="RefSeq" id="WP_009526390.1">
    <property type="nucleotide sequence ID" value="NZ_JH414572.1"/>
</dbReference>
<dbReference type="InterPro" id="IPR003593">
    <property type="entry name" value="AAA+_ATPase"/>
</dbReference>
<feature type="transmembrane region" description="Helical" evidence="10">
    <location>
        <begin position="294"/>
        <end position="314"/>
    </location>
</feature>
<keyword evidence="2" id="KW-0813">Transport</keyword>
<dbReference type="InterPro" id="IPR003439">
    <property type="entry name" value="ABC_transporter-like_ATP-bd"/>
</dbReference>
<feature type="transmembrane region" description="Helical" evidence="10">
    <location>
        <begin position="190"/>
        <end position="207"/>
    </location>
</feature>
<comment type="caution">
    <text evidence="14">The sequence shown here is derived from an EMBL/GenBank/DDBJ whole genome shotgun (WGS) entry which is preliminary data.</text>
</comment>
<evidence type="ECO:0000256" key="10">
    <source>
        <dbReference type="SAM" id="Phobius"/>
    </source>
</evidence>
<evidence type="ECO:0000256" key="3">
    <source>
        <dbReference type="ARBA" id="ARBA00022475"/>
    </source>
</evidence>
<dbReference type="Gene3D" id="3.40.50.300">
    <property type="entry name" value="P-loop containing nucleotide triphosphate hydrolases"/>
    <property type="match status" value="1"/>
</dbReference>
<evidence type="ECO:0000256" key="7">
    <source>
        <dbReference type="ARBA" id="ARBA00022840"/>
    </source>
</evidence>
<dbReference type="PROSITE" id="PS50893">
    <property type="entry name" value="ABC_TRANSPORTER_2"/>
    <property type="match status" value="1"/>
</dbReference>
<dbReference type="GO" id="GO:0016887">
    <property type="term" value="F:ATP hydrolysis activity"/>
    <property type="evidence" value="ECO:0007669"/>
    <property type="project" value="InterPro"/>
</dbReference>
<evidence type="ECO:0000256" key="6">
    <source>
        <dbReference type="ARBA" id="ARBA00022807"/>
    </source>
</evidence>
<protein>
    <recommendedName>
        <fullName evidence="16">Type I secretion system ATPase</fullName>
    </recommendedName>
</protein>
<evidence type="ECO:0000259" key="12">
    <source>
        <dbReference type="PROSITE" id="PS50929"/>
    </source>
</evidence>
<keyword evidence="6" id="KW-0645">Protease</keyword>
<accession>G9X1D0</accession>
<dbReference type="EMBL" id="AFZE01000029">
    <property type="protein sequence ID" value="EHL14499.1"/>
    <property type="molecule type" value="Genomic_DNA"/>
</dbReference>
<organism evidence="14 15">
    <name type="scientific">Peptoanaerobacter stomatis</name>
    <dbReference type="NCBI Taxonomy" id="796937"/>
    <lineage>
        <taxon>Bacteria</taxon>
        <taxon>Bacillati</taxon>
        <taxon>Bacillota</taxon>
        <taxon>Clostridia</taxon>
        <taxon>Peptostreptococcales</taxon>
        <taxon>Filifactoraceae</taxon>
        <taxon>Peptoanaerobacter</taxon>
    </lineage>
</organism>
<dbReference type="NCBIfam" id="TIGR01846">
    <property type="entry name" value="type_I_sec_HlyB"/>
    <property type="match status" value="1"/>
</dbReference>
<dbReference type="Gene3D" id="3.90.70.10">
    <property type="entry name" value="Cysteine proteinases"/>
    <property type="match status" value="1"/>
</dbReference>
<evidence type="ECO:0000256" key="8">
    <source>
        <dbReference type="ARBA" id="ARBA00022989"/>
    </source>
</evidence>
<dbReference type="GO" id="GO:0006508">
    <property type="term" value="P:proteolysis"/>
    <property type="evidence" value="ECO:0007669"/>
    <property type="project" value="InterPro"/>
</dbReference>
<feature type="transmembrane region" description="Helical" evidence="10">
    <location>
        <begin position="156"/>
        <end position="178"/>
    </location>
</feature>
<dbReference type="BioCyc" id="EBAC796937-HMP:GMGH-2202-MONOMER"/>
<dbReference type="Pfam" id="PF00664">
    <property type="entry name" value="ABC_membrane"/>
    <property type="match status" value="1"/>
</dbReference>
<keyword evidence="8 10" id="KW-1133">Transmembrane helix</keyword>
<dbReference type="PANTHER" id="PTHR24221:SF647">
    <property type="entry name" value="BLL6336 PROTEIN"/>
    <property type="match status" value="1"/>
</dbReference>
<dbReference type="GO" id="GO:0140359">
    <property type="term" value="F:ABC-type transporter activity"/>
    <property type="evidence" value="ECO:0007669"/>
    <property type="project" value="InterPro"/>
</dbReference>
<evidence type="ECO:0000256" key="2">
    <source>
        <dbReference type="ARBA" id="ARBA00022448"/>
    </source>
</evidence>
<dbReference type="CDD" id="cd18588">
    <property type="entry name" value="ABC_6TM_CyaB_HlyB_like"/>
    <property type="match status" value="1"/>
</dbReference>
<evidence type="ECO:0000259" key="11">
    <source>
        <dbReference type="PROSITE" id="PS50893"/>
    </source>
</evidence>
<dbReference type="InterPro" id="IPR010132">
    <property type="entry name" value="ATPase_T1SS_HlyB"/>
</dbReference>
<feature type="transmembrane region" description="Helical" evidence="10">
    <location>
        <begin position="262"/>
        <end position="288"/>
    </location>
</feature>
<dbReference type="PANTHER" id="PTHR24221">
    <property type="entry name" value="ATP-BINDING CASSETTE SUB-FAMILY B"/>
    <property type="match status" value="1"/>
</dbReference>
<evidence type="ECO:0000259" key="13">
    <source>
        <dbReference type="PROSITE" id="PS50990"/>
    </source>
</evidence>
<dbReference type="FunFam" id="3.40.50.300:FF:000299">
    <property type="entry name" value="ABC transporter ATP-binding protein/permease"/>
    <property type="match status" value="1"/>
</dbReference>
<keyword evidence="3" id="KW-1003">Cell membrane</keyword>
<dbReference type="GO" id="GO:0034040">
    <property type="term" value="F:ATPase-coupled lipid transmembrane transporter activity"/>
    <property type="evidence" value="ECO:0007669"/>
    <property type="project" value="TreeGrafter"/>
</dbReference>
<dbReference type="InterPro" id="IPR017871">
    <property type="entry name" value="ABC_transporter-like_CS"/>
</dbReference>
<dbReference type="GO" id="GO:0005524">
    <property type="term" value="F:ATP binding"/>
    <property type="evidence" value="ECO:0007669"/>
    <property type="project" value="UniProtKB-KW"/>
</dbReference>
<evidence type="ECO:0008006" key="16">
    <source>
        <dbReference type="Google" id="ProtNLM"/>
    </source>
</evidence>
<feature type="domain" description="ABC transmembrane type-1" evidence="12">
    <location>
        <begin position="156"/>
        <end position="435"/>
    </location>
</feature>
<dbReference type="GO" id="GO:0008234">
    <property type="term" value="F:cysteine-type peptidase activity"/>
    <property type="evidence" value="ECO:0007669"/>
    <property type="project" value="UniProtKB-KW"/>
</dbReference>
<dbReference type="Proteomes" id="UP000006437">
    <property type="component" value="Unassembled WGS sequence"/>
</dbReference>
<evidence type="ECO:0000313" key="15">
    <source>
        <dbReference type="Proteomes" id="UP000006437"/>
    </source>
</evidence>
<evidence type="ECO:0000256" key="4">
    <source>
        <dbReference type="ARBA" id="ARBA00022692"/>
    </source>
</evidence>
<dbReference type="PROSITE" id="PS00211">
    <property type="entry name" value="ABC_TRANSPORTER_1"/>
    <property type="match status" value="1"/>
</dbReference>
<dbReference type="InterPro" id="IPR027417">
    <property type="entry name" value="P-loop_NTPase"/>
</dbReference>
<keyword evidence="9 10" id="KW-0472">Membrane</keyword>
<reference evidence="14 15" key="1">
    <citation type="submission" date="2011-08" db="EMBL/GenBank/DDBJ databases">
        <title>The Genome Sequence of Eubacteriaceae bacterium ACC19a.</title>
        <authorList>
            <consortium name="The Broad Institute Genome Sequencing Platform"/>
            <person name="Earl A."/>
            <person name="Ward D."/>
            <person name="Feldgarden M."/>
            <person name="Gevers D."/>
            <person name="Sizova M."/>
            <person name="Hazen A."/>
            <person name="Epstein S."/>
            <person name="Young S.K."/>
            <person name="Zeng Q."/>
            <person name="Gargeya S."/>
            <person name="Fitzgerald M."/>
            <person name="Haas B."/>
            <person name="Abouelleil A."/>
            <person name="Alvarado L."/>
            <person name="Arachchi H.M."/>
            <person name="Berlin A."/>
            <person name="Brown A."/>
            <person name="Chapman S.B."/>
            <person name="Chen Z."/>
            <person name="Dunbar C."/>
            <person name="Freedman E."/>
            <person name="Gearin G."/>
            <person name="Gellesch M."/>
            <person name="Goldberg J."/>
            <person name="Griggs A."/>
            <person name="Gujja S."/>
            <person name="Heiman D."/>
            <person name="Howarth C."/>
            <person name="Larson L."/>
            <person name="Lui A."/>
            <person name="MacDonald P.J.P."/>
            <person name="Montmayeur A."/>
            <person name="Murphy C."/>
            <person name="Neiman D."/>
            <person name="Pearson M."/>
            <person name="Priest M."/>
            <person name="Roberts A."/>
            <person name="Saif S."/>
            <person name="Shea T."/>
            <person name="Shenoy N."/>
            <person name="Sisk P."/>
            <person name="Stolte C."/>
            <person name="Sykes S."/>
            <person name="Wortman J."/>
            <person name="Nusbaum C."/>
            <person name="Birren B."/>
        </authorList>
    </citation>
    <scope>NUCLEOTIDE SEQUENCE [LARGE SCALE GENOMIC DNA]</scope>
    <source>
        <strain evidence="14 15">ACC19a</strain>
    </source>
</reference>
<evidence type="ECO:0000256" key="9">
    <source>
        <dbReference type="ARBA" id="ARBA00023136"/>
    </source>
</evidence>
<dbReference type="Pfam" id="PF03412">
    <property type="entry name" value="Peptidase_C39"/>
    <property type="match status" value="1"/>
</dbReference>
<dbReference type="GO" id="GO:0030253">
    <property type="term" value="P:protein secretion by the type I secretion system"/>
    <property type="evidence" value="ECO:0007669"/>
    <property type="project" value="InterPro"/>
</dbReference>
<dbReference type="GO" id="GO:0005886">
    <property type="term" value="C:plasma membrane"/>
    <property type="evidence" value="ECO:0007669"/>
    <property type="project" value="UniProtKB-SubCell"/>
</dbReference>
<dbReference type="Gene3D" id="1.20.1560.10">
    <property type="entry name" value="ABC transporter type 1, transmembrane domain"/>
    <property type="match status" value="1"/>
</dbReference>
<dbReference type="PROSITE" id="PS50929">
    <property type="entry name" value="ABC_TM1F"/>
    <property type="match status" value="1"/>
</dbReference>
<dbReference type="PROSITE" id="PS50990">
    <property type="entry name" value="PEPTIDASE_C39"/>
    <property type="match status" value="1"/>
</dbReference>
<feature type="domain" description="ABC transporter" evidence="11">
    <location>
        <begin position="469"/>
        <end position="704"/>
    </location>
</feature>
<keyword evidence="4 10" id="KW-0812">Transmembrane</keyword>
<comment type="subcellular location">
    <subcellularLocation>
        <location evidence="1">Cell membrane</location>
        <topology evidence="1">Multi-pass membrane protein</topology>
    </subcellularLocation>
</comment>
<gene>
    <name evidence="14" type="ORF">HMPREF9629_02174</name>
</gene>
<evidence type="ECO:0000313" key="14">
    <source>
        <dbReference type="EMBL" id="EHL14499.1"/>
    </source>
</evidence>
<evidence type="ECO:0000256" key="5">
    <source>
        <dbReference type="ARBA" id="ARBA00022741"/>
    </source>
</evidence>
<proteinExistence type="predicted"/>
<dbReference type="Pfam" id="PF00005">
    <property type="entry name" value="ABC_tran"/>
    <property type="match status" value="1"/>
</dbReference>
<dbReference type="SMART" id="SM00382">
    <property type="entry name" value="AAA"/>
    <property type="match status" value="1"/>
</dbReference>
<dbReference type="InterPro" id="IPR005074">
    <property type="entry name" value="Peptidase_C39"/>
</dbReference>
<dbReference type="AlphaFoldDB" id="G9X1D0"/>
<name>G9X1D0_9FIRM</name>
<dbReference type="SUPFAM" id="SSF52540">
    <property type="entry name" value="P-loop containing nucleoside triphosphate hydrolases"/>
    <property type="match status" value="1"/>
</dbReference>
<sequence>MQEENIKDDKDTAIKCLGIIMQFHDIVLNEEQAKHSIGKYEDINEIDIVTIAKNMNLKSKIADIKYDKLEKMVLPAIAKLNDNTYIIIAKADKEKILALFPDKNAPTIIKKDEFTKIYSGKIILFTKRYFTKSDVIFGIKWFIPDIIKYKKPLSQVLLAAFTMQVLGLFTPMMMQVVIDKVLVHGSYSTLNVLAVGLVIITIFECLMQMARGYVFSNTVSKIDVILGARLFRHLFTLPFRYFESRRVGDTIARVRELENIRAFLTGTPLTLLIDTMFVVVYIAVMFFYNTKLTLTVLLSLPIFALISIIVTPIFKARLEERFFTGAKEQAYLVETVTGVQTIKSLALENQIQRKFEELISNYIKSTFKTNIVSTNASAIASTVQKIFDIIILYLGAHLVISQKMSVGTLIAFRMLSSRVSSPILRLVQVWQDFQQTSVSIDRLSDIFNTKAETNIQNTKITMPEIKGEIEFQNVRFRYNTEQSEVISNMNFKINAGEIIGVVGRSGSGKSTISKLIQRLYIPEVGKITIDKIDISLADVSSLRRQIGVVLQENFLFNATIKENISIHYPKATIEQIMQVCKIAGAHDFILELPNGYDEMVGENGTGLSGGQKQRIAIARALLTNPKILIFDEATSALDYESESIIQNNLKQICKDKTVIIIAHRLSTLKDADKIMAIDKGRLIEYGTKQELLDKKGLYYYLHSKQERGNIC</sequence>
<dbReference type="InterPro" id="IPR011527">
    <property type="entry name" value="ABC1_TM_dom"/>
</dbReference>
<evidence type="ECO:0000256" key="1">
    <source>
        <dbReference type="ARBA" id="ARBA00004651"/>
    </source>
</evidence>
<keyword evidence="6" id="KW-0378">Hydrolase</keyword>
<keyword evidence="7" id="KW-0067">ATP-binding</keyword>
<keyword evidence="5" id="KW-0547">Nucleotide-binding</keyword>